<organism evidence="2 3">
    <name type="scientific">Callosobruchus maculatus</name>
    <name type="common">Southern cowpea weevil</name>
    <name type="synonym">Pulse bruchid</name>
    <dbReference type="NCBI Taxonomy" id="64391"/>
    <lineage>
        <taxon>Eukaryota</taxon>
        <taxon>Metazoa</taxon>
        <taxon>Ecdysozoa</taxon>
        <taxon>Arthropoda</taxon>
        <taxon>Hexapoda</taxon>
        <taxon>Insecta</taxon>
        <taxon>Pterygota</taxon>
        <taxon>Neoptera</taxon>
        <taxon>Endopterygota</taxon>
        <taxon>Coleoptera</taxon>
        <taxon>Polyphaga</taxon>
        <taxon>Cucujiformia</taxon>
        <taxon>Chrysomeloidea</taxon>
        <taxon>Chrysomelidae</taxon>
        <taxon>Bruchinae</taxon>
        <taxon>Bruchini</taxon>
        <taxon>Callosobruchus</taxon>
    </lineage>
</organism>
<feature type="compositionally biased region" description="Polar residues" evidence="1">
    <location>
        <begin position="25"/>
        <end position="34"/>
    </location>
</feature>
<dbReference type="EMBL" id="CAACVG010008457">
    <property type="protein sequence ID" value="VEN49906.1"/>
    <property type="molecule type" value="Genomic_DNA"/>
</dbReference>
<accession>A0A653CQ30</accession>
<evidence type="ECO:0000313" key="3">
    <source>
        <dbReference type="Proteomes" id="UP000410492"/>
    </source>
</evidence>
<dbReference type="AlphaFoldDB" id="A0A653CQ30"/>
<feature type="compositionally biased region" description="Polar residues" evidence="1">
    <location>
        <begin position="1"/>
        <end position="16"/>
    </location>
</feature>
<evidence type="ECO:0008006" key="4">
    <source>
        <dbReference type="Google" id="ProtNLM"/>
    </source>
</evidence>
<feature type="region of interest" description="Disordered" evidence="1">
    <location>
        <begin position="1"/>
        <end position="34"/>
    </location>
</feature>
<evidence type="ECO:0000313" key="2">
    <source>
        <dbReference type="EMBL" id="VEN49906.1"/>
    </source>
</evidence>
<dbReference type="Proteomes" id="UP000410492">
    <property type="component" value="Unassembled WGS sequence"/>
</dbReference>
<name>A0A653CQ30_CALMS</name>
<evidence type="ECO:0000256" key="1">
    <source>
        <dbReference type="SAM" id="MobiDB-lite"/>
    </source>
</evidence>
<keyword evidence="3" id="KW-1185">Reference proteome</keyword>
<sequence>MNQTPRRVSNSSNSGFTPVKVHQSPIASPSSQKNLTGVPRVVRDLAADLYNTIQKWNRIHIRGALLCKQIAICKADQPSEYSPELEILTNDLYECVEELRPIKETLERTMKQGEAMKKLQNNTTPVFFGHDIDGLVEIVNYIGKAYVKEYSVKQTVLENIAHTKTKDEVMFFATYWTLQTNVDDIVSLKLETLLTETCHRAVDET</sequence>
<reference evidence="2 3" key="1">
    <citation type="submission" date="2019-01" db="EMBL/GenBank/DDBJ databases">
        <authorList>
            <person name="Sayadi A."/>
        </authorList>
    </citation>
    <scope>NUCLEOTIDE SEQUENCE [LARGE SCALE GENOMIC DNA]</scope>
</reference>
<protein>
    <recommendedName>
        <fullName evidence="4">Cyclin-dependent kinase 2-interacting protein</fullName>
    </recommendedName>
</protein>
<dbReference type="OrthoDB" id="17066at2759"/>
<proteinExistence type="predicted"/>
<gene>
    <name evidence="2" type="ORF">CALMAC_LOCUS10849</name>
</gene>